<dbReference type="Pfam" id="PF13200">
    <property type="entry name" value="DUF4015"/>
    <property type="match status" value="1"/>
</dbReference>
<accession>A0A238ZDA4</accession>
<dbReference type="InterPro" id="IPR013783">
    <property type="entry name" value="Ig-like_fold"/>
</dbReference>
<evidence type="ECO:0000259" key="1">
    <source>
        <dbReference type="Pfam" id="PF13200"/>
    </source>
</evidence>
<protein>
    <recommendedName>
        <fullName evidence="1">DUF4015 domain-containing protein</fullName>
    </recommendedName>
</protein>
<dbReference type="AlphaFoldDB" id="A0A238ZDA4"/>
<reference evidence="2 3" key="1">
    <citation type="submission" date="2017-06" db="EMBL/GenBank/DDBJ databases">
        <authorList>
            <person name="Kim H.J."/>
            <person name="Triplett B.A."/>
        </authorList>
    </citation>
    <scope>NUCLEOTIDE SEQUENCE [LARGE SCALE GENOMIC DNA]</scope>
    <source>
        <strain evidence="2 3">DSM 45207</strain>
    </source>
</reference>
<feature type="domain" description="DUF4015" evidence="1">
    <location>
        <begin position="220"/>
        <end position="536"/>
    </location>
</feature>
<proteinExistence type="predicted"/>
<organism evidence="2 3">
    <name type="scientific">Haloechinothrix alba</name>
    <dbReference type="NCBI Taxonomy" id="664784"/>
    <lineage>
        <taxon>Bacteria</taxon>
        <taxon>Bacillati</taxon>
        <taxon>Actinomycetota</taxon>
        <taxon>Actinomycetes</taxon>
        <taxon>Pseudonocardiales</taxon>
        <taxon>Pseudonocardiaceae</taxon>
        <taxon>Haloechinothrix</taxon>
    </lineage>
</organism>
<keyword evidence="3" id="KW-1185">Reference proteome</keyword>
<name>A0A238ZDA4_9PSEU</name>
<sequence>MRYGVLTAALAVAGCTSPAAQEADLTFGGSGNDLVIGPEDRNDIHFTVAVNPQGELDDLRLVLDDIGDVTAEAAGTDGSLRYEPPADLADGDYTLSVVEASDIADAESGELTENATVHHAWRFEVDTAPPPLEITEPEQSGLLSEDAALAGTTEPGARVFVDEAEVDVSEDGSFGADPGIETGESGEVTVRAVDPAGNSTRDTVELTVMPPAVDAEEVRGVHVSPHAWATPSFRDRVLDMAEAGKINTVQLDLKDESGEIGYHSEVPLARDCGAVSGVYDLTEAIAELHDRGVHVVGRVVAFRDAKLAEHAWSNGERDRVIQTPGGGRYAGYGGFTSFADPDVRTYNLDIAEEAAAAGVDAVLWDYIRRPDGDVRNLVVPGVNDTDSDDDTEDVEDAMAEAVVDFTEQAAERLTPYQVDHGVSVYGIAATRPHEIAQDIPAMAEHVDYVSPMVYPSHWGPGEYDVAEPNRQPYEIVHRSLEDFLEQVDGTGARVVPWLEDTNYRAWDRAEKVRQQIAAAEDHDIDEWLMWDPQVRYTLEAYPDRDG</sequence>
<dbReference type="Gene3D" id="3.20.20.80">
    <property type="entry name" value="Glycosidases"/>
    <property type="match status" value="1"/>
</dbReference>
<dbReference type="SUPFAM" id="SSF51445">
    <property type="entry name" value="(Trans)glycosidases"/>
    <property type="match status" value="1"/>
</dbReference>
<dbReference type="InterPro" id="IPR017853">
    <property type="entry name" value="GH"/>
</dbReference>
<evidence type="ECO:0000313" key="2">
    <source>
        <dbReference type="EMBL" id="SNR80684.1"/>
    </source>
</evidence>
<dbReference type="GO" id="GO:0005975">
    <property type="term" value="P:carbohydrate metabolic process"/>
    <property type="evidence" value="ECO:0007669"/>
    <property type="project" value="UniProtKB-ARBA"/>
</dbReference>
<dbReference type="RefSeq" id="WP_089302840.1">
    <property type="nucleotide sequence ID" value="NZ_FZNW01000020.1"/>
</dbReference>
<dbReference type="Gene3D" id="2.60.40.10">
    <property type="entry name" value="Immunoglobulins"/>
    <property type="match status" value="1"/>
</dbReference>
<dbReference type="OrthoDB" id="9774125at2"/>
<dbReference type="PROSITE" id="PS51257">
    <property type="entry name" value="PROKAR_LIPOPROTEIN"/>
    <property type="match status" value="1"/>
</dbReference>
<dbReference type="Proteomes" id="UP000198348">
    <property type="component" value="Unassembled WGS sequence"/>
</dbReference>
<dbReference type="InterPro" id="IPR025275">
    <property type="entry name" value="DUF4015"/>
</dbReference>
<gene>
    <name evidence="2" type="ORF">SAMN06265360_12062</name>
</gene>
<dbReference type="EMBL" id="FZNW01000020">
    <property type="protein sequence ID" value="SNR80684.1"/>
    <property type="molecule type" value="Genomic_DNA"/>
</dbReference>
<evidence type="ECO:0000313" key="3">
    <source>
        <dbReference type="Proteomes" id="UP000198348"/>
    </source>
</evidence>